<reference evidence="1" key="4">
    <citation type="submission" date="2019-03" db="UniProtKB">
        <authorList>
            <consortium name="EnsemblPlants"/>
        </authorList>
    </citation>
    <scope>IDENTIFICATION</scope>
</reference>
<accession>A0A453GRJ5</accession>
<keyword evidence="2" id="KW-1185">Reference proteome</keyword>
<proteinExistence type="predicted"/>
<dbReference type="Gramene" id="AET3Gv21170100.1">
    <property type="protein sequence ID" value="AET3Gv21170100.1"/>
    <property type="gene ID" value="AET3Gv21170100"/>
</dbReference>
<dbReference type="Proteomes" id="UP000015105">
    <property type="component" value="Chromosome 3D"/>
</dbReference>
<sequence>MFLKQTSAHTLGCPLTGGLGGGRALFLSMKFSKYISAPCGEVEEDAVYFMDMGNVFNMKSGTSSPSKFCESSGITWLLPSELVL</sequence>
<reference evidence="1" key="5">
    <citation type="journal article" date="2021" name="G3 (Bethesda)">
        <title>Aegilops tauschii genome assembly Aet v5.0 features greater sequence contiguity and improved annotation.</title>
        <authorList>
            <person name="Wang L."/>
            <person name="Zhu T."/>
            <person name="Rodriguez J.C."/>
            <person name="Deal K.R."/>
            <person name="Dubcovsky J."/>
            <person name="McGuire P.E."/>
            <person name="Lux T."/>
            <person name="Spannagl M."/>
            <person name="Mayer K.F.X."/>
            <person name="Baldrich P."/>
            <person name="Meyers B.C."/>
            <person name="Huo N."/>
            <person name="Gu Y.Q."/>
            <person name="Zhou H."/>
            <person name="Devos K.M."/>
            <person name="Bennetzen J.L."/>
            <person name="Unver T."/>
            <person name="Budak H."/>
            <person name="Gulick P.J."/>
            <person name="Galiba G."/>
            <person name="Kalapos B."/>
            <person name="Nelson D.R."/>
            <person name="Li P."/>
            <person name="You F.M."/>
            <person name="Luo M.C."/>
            <person name="Dvorak J."/>
        </authorList>
    </citation>
    <scope>NUCLEOTIDE SEQUENCE [LARGE SCALE GENOMIC DNA]</scope>
    <source>
        <strain evidence="1">cv. AL8/78</strain>
    </source>
</reference>
<reference evidence="1" key="3">
    <citation type="journal article" date="2017" name="Nature">
        <title>Genome sequence of the progenitor of the wheat D genome Aegilops tauschii.</title>
        <authorList>
            <person name="Luo M.C."/>
            <person name="Gu Y.Q."/>
            <person name="Puiu D."/>
            <person name="Wang H."/>
            <person name="Twardziok S.O."/>
            <person name="Deal K.R."/>
            <person name="Huo N."/>
            <person name="Zhu T."/>
            <person name="Wang L."/>
            <person name="Wang Y."/>
            <person name="McGuire P.E."/>
            <person name="Liu S."/>
            <person name="Long H."/>
            <person name="Ramasamy R.K."/>
            <person name="Rodriguez J.C."/>
            <person name="Van S.L."/>
            <person name="Yuan L."/>
            <person name="Wang Z."/>
            <person name="Xia Z."/>
            <person name="Xiao L."/>
            <person name="Anderson O.D."/>
            <person name="Ouyang S."/>
            <person name="Liang Y."/>
            <person name="Zimin A.V."/>
            <person name="Pertea G."/>
            <person name="Qi P."/>
            <person name="Bennetzen J.L."/>
            <person name="Dai X."/>
            <person name="Dawson M.W."/>
            <person name="Muller H.G."/>
            <person name="Kugler K."/>
            <person name="Rivarola-Duarte L."/>
            <person name="Spannagl M."/>
            <person name="Mayer K.F.X."/>
            <person name="Lu F.H."/>
            <person name="Bevan M.W."/>
            <person name="Leroy P."/>
            <person name="Li P."/>
            <person name="You F.M."/>
            <person name="Sun Q."/>
            <person name="Liu Z."/>
            <person name="Lyons E."/>
            <person name="Wicker T."/>
            <person name="Salzberg S.L."/>
            <person name="Devos K.M."/>
            <person name="Dvorak J."/>
        </authorList>
    </citation>
    <scope>NUCLEOTIDE SEQUENCE [LARGE SCALE GENOMIC DNA]</scope>
    <source>
        <strain evidence="1">cv. AL8/78</strain>
    </source>
</reference>
<reference evidence="2" key="2">
    <citation type="journal article" date="2017" name="Nat. Plants">
        <title>The Aegilops tauschii genome reveals multiple impacts of transposons.</title>
        <authorList>
            <person name="Zhao G."/>
            <person name="Zou C."/>
            <person name="Li K."/>
            <person name="Wang K."/>
            <person name="Li T."/>
            <person name="Gao L."/>
            <person name="Zhang X."/>
            <person name="Wang H."/>
            <person name="Yang Z."/>
            <person name="Liu X."/>
            <person name="Jiang W."/>
            <person name="Mao L."/>
            <person name="Kong X."/>
            <person name="Jiao Y."/>
            <person name="Jia J."/>
        </authorList>
    </citation>
    <scope>NUCLEOTIDE SEQUENCE [LARGE SCALE GENOMIC DNA]</scope>
    <source>
        <strain evidence="2">cv. AL8/78</strain>
    </source>
</reference>
<dbReference type="EnsemblPlants" id="AET3Gv21170100.1">
    <property type="protein sequence ID" value="AET3Gv21170100.1"/>
    <property type="gene ID" value="AET3Gv21170100"/>
</dbReference>
<evidence type="ECO:0000313" key="2">
    <source>
        <dbReference type="Proteomes" id="UP000015105"/>
    </source>
</evidence>
<name>A0A453GRJ5_AEGTS</name>
<reference evidence="2" key="1">
    <citation type="journal article" date="2014" name="Science">
        <title>Ancient hybridizations among the ancestral genomes of bread wheat.</title>
        <authorList>
            <consortium name="International Wheat Genome Sequencing Consortium,"/>
            <person name="Marcussen T."/>
            <person name="Sandve S.R."/>
            <person name="Heier L."/>
            <person name="Spannagl M."/>
            <person name="Pfeifer M."/>
            <person name="Jakobsen K.S."/>
            <person name="Wulff B.B."/>
            <person name="Steuernagel B."/>
            <person name="Mayer K.F."/>
            <person name="Olsen O.A."/>
        </authorList>
    </citation>
    <scope>NUCLEOTIDE SEQUENCE [LARGE SCALE GENOMIC DNA]</scope>
    <source>
        <strain evidence="2">cv. AL8/78</strain>
    </source>
</reference>
<organism evidence="1 2">
    <name type="scientific">Aegilops tauschii subsp. strangulata</name>
    <name type="common">Goatgrass</name>
    <dbReference type="NCBI Taxonomy" id="200361"/>
    <lineage>
        <taxon>Eukaryota</taxon>
        <taxon>Viridiplantae</taxon>
        <taxon>Streptophyta</taxon>
        <taxon>Embryophyta</taxon>
        <taxon>Tracheophyta</taxon>
        <taxon>Spermatophyta</taxon>
        <taxon>Magnoliopsida</taxon>
        <taxon>Liliopsida</taxon>
        <taxon>Poales</taxon>
        <taxon>Poaceae</taxon>
        <taxon>BOP clade</taxon>
        <taxon>Pooideae</taxon>
        <taxon>Triticodae</taxon>
        <taxon>Triticeae</taxon>
        <taxon>Triticinae</taxon>
        <taxon>Aegilops</taxon>
    </lineage>
</organism>
<dbReference type="AlphaFoldDB" id="A0A453GRJ5"/>
<evidence type="ECO:0000313" key="1">
    <source>
        <dbReference type="EnsemblPlants" id="AET3Gv21170100.1"/>
    </source>
</evidence>
<protein>
    <submittedName>
        <fullName evidence="1">Uncharacterized protein</fullName>
    </submittedName>
</protein>